<evidence type="ECO:0000259" key="1">
    <source>
        <dbReference type="PROSITE" id="PS50883"/>
    </source>
</evidence>
<evidence type="ECO:0000313" key="2">
    <source>
        <dbReference type="EMBL" id="SDK84829.1"/>
    </source>
</evidence>
<organism evidence="2 3">
    <name type="scientific">Maridesulfovibrio ferrireducens</name>
    <dbReference type="NCBI Taxonomy" id="246191"/>
    <lineage>
        <taxon>Bacteria</taxon>
        <taxon>Pseudomonadati</taxon>
        <taxon>Thermodesulfobacteriota</taxon>
        <taxon>Desulfovibrionia</taxon>
        <taxon>Desulfovibrionales</taxon>
        <taxon>Desulfovibrionaceae</taxon>
        <taxon>Maridesulfovibrio</taxon>
    </lineage>
</organism>
<dbReference type="InterPro" id="IPR050706">
    <property type="entry name" value="Cyclic-di-GMP_PDE-like"/>
</dbReference>
<dbReference type="SUPFAM" id="SSF141868">
    <property type="entry name" value="EAL domain-like"/>
    <property type="match status" value="1"/>
</dbReference>
<dbReference type="EMBL" id="FNGA01000002">
    <property type="protein sequence ID" value="SDK84829.1"/>
    <property type="molecule type" value="Genomic_DNA"/>
</dbReference>
<dbReference type="GO" id="GO:0071111">
    <property type="term" value="F:cyclic-guanylate-specific phosphodiesterase activity"/>
    <property type="evidence" value="ECO:0007669"/>
    <property type="project" value="InterPro"/>
</dbReference>
<accession>A0A1G9F8U9</accession>
<dbReference type="PANTHER" id="PTHR33121">
    <property type="entry name" value="CYCLIC DI-GMP PHOSPHODIESTERASE PDEF"/>
    <property type="match status" value="1"/>
</dbReference>
<dbReference type="Gene3D" id="3.20.20.450">
    <property type="entry name" value="EAL domain"/>
    <property type="match status" value="1"/>
</dbReference>
<sequence>MENISNECLASVGQILEGKGVEVFYQPVLSLESKGVIGFEAFSRGVDELGKTIVEPACLFSSSLPPETQFKVEMLCLNKSLDSFRDIHLKYKSMILFLNVNSNIYNLPENEKQSPFKAVESFKFNPRTIAFEFEVSQLEKKIPLSLIRSLQESGYRISLDNSRVSLAGLGVVFKIRPDFVKLDRFFFQGIDKSSHKKDMVKAAALTFELAGAMPIAKGVETETEALALAEAGFYLQQGFFYTNEEEGKSGTVTFGEKMTKLSADFRGVKVVQFDDSREIFGHFHLALKSTVLKLQQEELAGMNDVLKELIKKEHGIVSVFVLDASGKQISQRLVGKSGDVIGKTVEVSLTGRDHSHEDYFIYLNSGLEKVAGRQRRSAFCREDSRYIASFFYREEGRRGLIIVLEYLDKPQEQEKKPESQKEQEQK</sequence>
<dbReference type="InterPro" id="IPR035919">
    <property type="entry name" value="EAL_sf"/>
</dbReference>
<evidence type="ECO:0000313" key="3">
    <source>
        <dbReference type="Proteomes" id="UP000199053"/>
    </source>
</evidence>
<dbReference type="RefSeq" id="WP_139167338.1">
    <property type="nucleotide sequence ID" value="NZ_FNGA01000002.1"/>
</dbReference>
<protein>
    <submittedName>
        <fullName evidence="2">EAL domain, c-di-GMP-specific phosphodiesterase class I (Or its enzymatically inactive variant)</fullName>
    </submittedName>
</protein>
<dbReference type="InterPro" id="IPR001633">
    <property type="entry name" value="EAL_dom"/>
</dbReference>
<feature type="non-terminal residue" evidence="2">
    <location>
        <position position="426"/>
    </location>
</feature>
<dbReference type="SMART" id="SM00052">
    <property type="entry name" value="EAL"/>
    <property type="match status" value="1"/>
</dbReference>
<dbReference type="STRING" id="246191.SAMN05660337_1446"/>
<dbReference type="Pfam" id="PF00563">
    <property type="entry name" value="EAL"/>
    <property type="match status" value="1"/>
</dbReference>
<dbReference type="Proteomes" id="UP000199053">
    <property type="component" value="Unassembled WGS sequence"/>
</dbReference>
<reference evidence="3" key="1">
    <citation type="submission" date="2016-10" db="EMBL/GenBank/DDBJ databases">
        <authorList>
            <person name="Varghese N."/>
            <person name="Submissions S."/>
        </authorList>
    </citation>
    <scope>NUCLEOTIDE SEQUENCE [LARGE SCALE GENOMIC DNA]</scope>
    <source>
        <strain evidence="3">DSM 16995</strain>
    </source>
</reference>
<dbReference type="AlphaFoldDB" id="A0A1G9F8U9"/>
<dbReference type="PROSITE" id="PS50883">
    <property type="entry name" value="EAL"/>
    <property type="match status" value="1"/>
</dbReference>
<gene>
    <name evidence="2" type="ORF">SAMN05660337_1446</name>
</gene>
<dbReference type="OrthoDB" id="5452627at2"/>
<dbReference type="CDD" id="cd01948">
    <property type="entry name" value="EAL"/>
    <property type="match status" value="1"/>
</dbReference>
<name>A0A1G9F8U9_9BACT</name>
<dbReference type="PANTHER" id="PTHR33121:SF76">
    <property type="entry name" value="SIGNALING PROTEIN"/>
    <property type="match status" value="1"/>
</dbReference>
<proteinExistence type="predicted"/>
<feature type="domain" description="EAL" evidence="1">
    <location>
        <begin position="5"/>
        <end position="258"/>
    </location>
</feature>
<keyword evidence="3" id="KW-1185">Reference proteome</keyword>